<name>A0AAE0SIH4_9BIVA</name>
<dbReference type="AlphaFoldDB" id="A0AAE0SIH4"/>
<gene>
    <name evidence="2" type="ORF">CHS0354_001764</name>
</gene>
<feature type="region of interest" description="Disordered" evidence="1">
    <location>
        <begin position="128"/>
        <end position="147"/>
    </location>
</feature>
<organism evidence="2 3">
    <name type="scientific">Potamilus streckersoni</name>
    <dbReference type="NCBI Taxonomy" id="2493646"/>
    <lineage>
        <taxon>Eukaryota</taxon>
        <taxon>Metazoa</taxon>
        <taxon>Spiralia</taxon>
        <taxon>Lophotrochozoa</taxon>
        <taxon>Mollusca</taxon>
        <taxon>Bivalvia</taxon>
        <taxon>Autobranchia</taxon>
        <taxon>Heteroconchia</taxon>
        <taxon>Palaeoheterodonta</taxon>
        <taxon>Unionida</taxon>
        <taxon>Unionoidea</taxon>
        <taxon>Unionidae</taxon>
        <taxon>Ambleminae</taxon>
        <taxon>Lampsilini</taxon>
        <taxon>Potamilus</taxon>
    </lineage>
</organism>
<evidence type="ECO:0000313" key="2">
    <source>
        <dbReference type="EMBL" id="KAK3592596.1"/>
    </source>
</evidence>
<dbReference type="EMBL" id="JAEAOA010000166">
    <property type="protein sequence ID" value="KAK3592596.1"/>
    <property type="molecule type" value="Genomic_DNA"/>
</dbReference>
<reference evidence="2" key="1">
    <citation type="journal article" date="2021" name="Genome Biol. Evol.">
        <title>A High-Quality Reference Genome for a Parasitic Bivalve with Doubly Uniparental Inheritance (Bivalvia: Unionida).</title>
        <authorList>
            <person name="Smith C.H."/>
        </authorList>
    </citation>
    <scope>NUCLEOTIDE SEQUENCE</scope>
    <source>
        <strain evidence="2">CHS0354</strain>
    </source>
</reference>
<dbReference type="Proteomes" id="UP001195483">
    <property type="component" value="Unassembled WGS sequence"/>
</dbReference>
<evidence type="ECO:0000313" key="3">
    <source>
        <dbReference type="Proteomes" id="UP001195483"/>
    </source>
</evidence>
<reference evidence="2" key="2">
    <citation type="journal article" date="2021" name="Genome Biol. Evol.">
        <title>Developing a high-quality reference genome for a parasitic bivalve with doubly uniparental inheritance (Bivalvia: Unionida).</title>
        <authorList>
            <person name="Smith C.H."/>
        </authorList>
    </citation>
    <scope>NUCLEOTIDE SEQUENCE</scope>
    <source>
        <strain evidence="2">CHS0354</strain>
        <tissue evidence="2">Mantle</tissue>
    </source>
</reference>
<protein>
    <submittedName>
        <fullName evidence="2">Uncharacterized protein</fullName>
    </submittedName>
</protein>
<evidence type="ECO:0000256" key="1">
    <source>
        <dbReference type="SAM" id="MobiDB-lite"/>
    </source>
</evidence>
<sequence length="147" mass="15995">MASSIVSRVLKNVSENNFTSDAEAIPTRNLMARTTADVQFHGFIVHYGMPRRLHSDLGANFLSKETDSEQDEKNYVSLNLPSDNEMIDVSDGSEIEDTGDTSVRNSVADDLTGTSSIASYSSVSLRVTNETSSNMDDNPSGKRIGLK</sequence>
<reference evidence="2" key="3">
    <citation type="submission" date="2023-05" db="EMBL/GenBank/DDBJ databases">
        <authorList>
            <person name="Smith C.H."/>
        </authorList>
    </citation>
    <scope>NUCLEOTIDE SEQUENCE</scope>
    <source>
        <strain evidence="2">CHS0354</strain>
        <tissue evidence="2">Mantle</tissue>
    </source>
</reference>
<feature type="compositionally biased region" description="Polar residues" evidence="1">
    <location>
        <begin position="128"/>
        <end position="137"/>
    </location>
</feature>
<keyword evidence="3" id="KW-1185">Reference proteome</keyword>
<accession>A0AAE0SIH4</accession>
<comment type="caution">
    <text evidence="2">The sequence shown here is derived from an EMBL/GenBank/DDBJ whole genome shotgun (WGS) entry which is preliminary data.</text>
</comment>
<proteinExistence type="predicted"/>